<name>A0AAI8KDL6_9PSED</name>
<organism evidence="1 2">
    <name type="scientific">Pseudomonas parafulva</name>
    <dbReference type="NCBI Taxonomy" id="157782"/>
    <lineage>
        <taxon>Bacteria</taxon>
        <taxon>Pseudomonadati</taxon>
        <taxon>Pseudomonadota</taxon>
        <taxon>Gammaproteobacteria</taxon>
        <taxon>Pseudomonadales</taxon>
        <taxon>Pseudomonadaceae</taxon>
        <taxon>Pseudomonas</taxon>
    </lineage>
</organism>
<dbReference type="EMBL" id="CP031641">
    <property type="protein sequence ID" value="AXO89238.1"/>
    <property type="molecule type" value="Genomic_DNA"/>
</dbReference>
<evidence type="ECO:0000313" key="2">
    <source>
        <dbReference type="Proteomes" id="UP000258127"/>
    </source>
</evidence>
<dbReference type="RefSeq" id="WP_029613755.1">
    <property type="nucleotide sequence ID" value="NZ_CP009747.1"/>
</dbReference>
<dbReference type="Proteomes" id="UP000258127">
    <property type="component" value="Chromosome"/>
</dbReference>
<sequence length="78" mass="9093">MKEWEVIFLDQKGVKQSLRFASEREPSFEAAAHEILSKWFPVTKRLDLNDFEDRNPTPTLELLKEQHGVTIHTILEAS</sequence>
<protein>
    <submittedName>
        <fullName evidence="1">Uncharacterized protein</fullName>
    </submittedName>
</protein>
<dbReference type="AlphaFoldDB" id="A0AAI8KDL6"/>
<dbReference type="KEGG" id="ppv:NJ69_11520"/>
<gene>
    <name evidence="1" type="ORF">DZC75_14965</name>
</gene>
<evidence type="ECO:0000313" key="1">
    <source>
        <dbReference type="EMBL" id="AXO89238.1"/>
    </source>
</evidence>
<reference evidence="1 2" key="1">
    <citation type="submission" date="2018-08" db="EMBL/GenBank/DDBJ databases">
        <authorList>
            <person name="Lee Y."/>
            <person name="Kakembo D."/>
        </authorList>
    </citation>
    <scope>NUCLEOTIDE SEQUENCE [LARGE SCALE GENOMIC DNA]</scope>
    <source>
        <strain evidence="1 2">JBCS1880</strain>
    </source>
</reference>
<proteinExistence type="predicted"/>
<accession>A0AAI8KDL6</accession>
<keyword evidence="2" id="KW-1185">Reference proteome</keyword>